<dbReference type="AlphaFoldDB" id="A0A0A9EY27"/>
<name>A0A0A9EY27_ARUDO</name>
<evidence type="ECO:0000313" key="1">
    <source>
        <dbReference type="EMBL" id="JAE05630.1"/>
    </source>
</evidence>
<sequence length="64" mass="6556">MMSSNVSTSVLLDIICVKERFKAAIATCSRPDLGRHNGSAFVGRATSGKGSCGVGRRAAAQCPG</sequence>
<reference evidence="1" key="1">
    <citation type="submission" date="2014-09" db="EMBL/GenBank/DDBJ databases">
        <authorList>
            <person name="Magalhaes I.L.F."/>
            <person name="Oliveira U."/>
            <person name="Santos F.R."/>
            <person name="Vidigal T.H.D.A."/>
            <person name="Brescovit A.D."/>
            <person name="Santos A.J."/>
        </authorList>
    </citation>
    <scope>NUCLEOTIDE SEQUENCE</scope>
    <source>
        <tissue evidence="1">Shoot tissue taken approximately 20 cm above the soil surface</tissue>
    </source>
</reference>
<accession>A0A0A9EY27</accession>
<protein>
    <submittedName>
        <fullName evidence="1">Uncharacterized protein</fullName>
    </submittedName>
</protein>
<organism evidence="1">
    <name type="scientific">Arundo donax</name>
    <name type="common">Giant reed</name>
    <name type="synonym">Donax arundinaceus</name>
    <dbReference type="NCBI Taxonomy" id="35708"/>
    <lineage>
        <taxon>Eukaryota</taxon>
        <taxon>Viridiplantae</taxon>
        <taxon>Streptophyta</taxon>
        <taxon>Embryophyta</taxon>
        <taxon>Tracheophyta</taxon>
        <taxon>Spermatophyta</taxon>
        <taxon>Magnoliopsida</taxon>
        <taxon>Liliopsida</taxon>
        <taxon>Poales</taxon>
        <taxon>Poaceae</taxon>
        <taxon>PACMAD clade</taxon>
        <taxon>Arundinoideae</taxon>
        <taxon>Arundineae</taxon>
        <taxon>Arundo</taxon>
    </lineage>
</organism>
<proteinExistence type="predicted"/>
<dbReference type="EMBL" id="GBRH01192266">
    <property type="protein sequence ID" value="JAE05630.1"/>
    <property type="molecule type" value="Transcribed_RNA"/>
</dbReference>
<reference evidence="1" key="2">
    <citation type="journal article" date="2015" name="Data Brief">
        <title>Shoot transcriptome of the giant reed, Arundo donax.</title>
        <authorList>
            <person name="Barrero R.A."/>
            <person name="Guerrero F.D."/>
            <person name="Moolhuijzen P."/>
            <person name="Goolsby J.A."/>
            <person name="Tidwell J."/>
            <person name="Bellgard S.E."/>
            <person name="Bellgard M.I."/>
        </authorList>
    </citation>
    <scope>NUCLEOTIDE SEQUENCE</scope>
    <source>
        <tissue evidence="1">Shoot tissue taken approximately 20 cm above the soil surface</tissue>
    </source>
</reference>